<dbReference type="EMBL" id="QWLV01000002">
    <property type="protein sequence ID" value="RHW18193.1"/>
    <property type="molecule type" value="Genomic_DNA"/>
</dbReference>
<dbReference type="PANTHER" id="PTHR30349">
    <property type="entry name" value="PHAGE INTEGRASE-RELATED"/>
    <property type="match status" value="1"/>
</dbReference>
<name>A0A396RUR3_9SPHN</name>
<organism evidence="7 8">
    <name type="scientific">Sphingomonas gilva</name>
    <dbReference type="NCBI Taxonomy" id="2305907"/>
    <lineage>
        <taxon>Bacteria</taxon>
        <taxon>Pseudomonadati</taxon>
        <taxon>Pseudomonadota</taxon>
        <taxon>Alphaproteobacteria</taxon>
        <taxon>Sphingomonadales</taxon>
        <taxon>Sphingomonadaceae</taxon>
        <taxon>Sphingomonas</taxon>
    </lineage>
</organism>
<feature type="domain" description="Core-binding (CB)" evidence="6">
    <location>
        <begin position="104"/>
        <end position="189"/>
    </location>
</feature>
<dbReference type="InterPro" id="IPR044068">
    <property type="entry name" value="CB"/>
</dbReference>
<dbReference type="PROSITE" id="PS51900">
    <property type="entry name" value="CB"/>
    <property type="match status" value="1"/>
</dbReference>
<dbReference type="Proteomes" id="UP000266693">
    <property type="component" value="Unassembled WGS sequence"/>
</dbReference>
<dbReference type="AlphaFoldDB" id="A0A396RUR3"/>
<keyword evidence="3" id="KW-0233">DNA recombination</keyword>
<evidence type="ECO:0000259" key="6">
    <source>
        <dbReference type="PROSITE" id="PS51900"/>
    </source>
</evidence>
<evidence type="ECO:0000313" key="8">
    <source>
        <dbReference type="Proteomes" id="UP000266693"/>
    </source>
</evidence>
<dbReference type="SUPFAM" id="SSF56349">
    <property type="entry name" value="DNA breaking-rejoining enzymes"/>
    <property type="match status" value="1"/>
</dbReference>
<evidence type="ECO:0000256" key="1">
    <source>
        <dbReference type="ARBA" id="ARBA00022908"/>
    </source>
</evidence>
<feature type="domain" description="Tyr recombinase" evidence="5">
    <location>
        <begin position="212"/>
        <end position="397"/>
    </location>
</feature>
<dbReference type="RefSeq" id="WP_118863383.1">
    <property type="nucleotide sequence ID" value="NZ_QWLV01000002.1"/>
</dbReference>
<gene>
    <name evidence="7" type="ORF">D1610_06845</name>
</gene>
<keyword evidence="8" id="KW-1185">Reference proteome</keyword>
<protein>
    <submittedName>
        <fullName evidence="7">Integrase</fullName>
    </submittedName>
</protein>
<comment type="caution">
    <text evidence="7">The sequence shown here is derived from an EMBL/GenBank/DDBJ whole genome shotgun (WGS) entry which is preliminary data.</text>
</comment>
<evidence type="ECO:0000256" key="3">
    <source>
        <dbReference type="ARBA" id="ARBA00023172"/>
    </source>
</evidence>
<evidence type="ECO:0000259" key="5">
    <source>
        <dbReference type="PROSITE" id="PS51898"/>
    </source>
</evidence>
<proteinExistence type="predicted"/>
<dbReference type="InterPro" id="IPR002104">
    <property type="entry name" value="Integrase_catalytic"/>
</dbReference>
<dbReference type="InterPro" id="IPR050090">
    <property type="entry name" value="Tyrosine_recombinase_XerCD"/>
</dbReference>
<evidence type="ECO:0000256" key="4">
    <source>
        <dbReference type="PROSITE-ProRule" id="PRU01248"/>
    </source>
</evidence>
<dbReference type="PROSITE" id="PS51898">
    <property type="entry name" value="TYR_RECOMBINASE"/>
    <property type="match status" value="1"/>
</dbReference>
<dbReference type="InterPro" id="IPR011010">
    <property type="entry name" value="DNA_brk_join_enz"/>
</dbReference>
<dbReference type="GO" id="GO:0003677">
    <property type="term" value="F:DNA binding"/>
    <property type="evidence" value="ECO:0007669"/>
    <property type="project" value="UniProtKB-UniRule"/>
</dbReference>
<reference evidence="7 8" key="1">
    <citation type="submission" date="2018-08" db="EMBL/GenBank/DDBJ databases">
        <title>The multiple taxonomic identification of Sphingomonas gilva.</title>
        <authorList>
            <person name="Zhu D."/>
            <person name="Zheng S."/>
        </authorList>
    </citation>
    <scope>NUCLEOTIDE SEQUENCE [LARGE SCALE GENOMIC DNA]</scope>
    <source>
        <strain evidence="7 8">ZDH117</strain>
    </source>
</reference>
<dbReference type="CDD" id="cd01188">
    <property type="entry name" value="INT_RitA_C_like"/>
    <property type="match status" value="1"/>
</dbReference>
<evidence type="ECO:0000313" key="7">
    <source>
        <dbReference type="EMBL" id="RHW18193.1"/>
    </source>
</evidence>
<dbReference type="InterPro" id="IPR013762">
    <property type="entry name" value="Integrase-like_cat_sf"/>
</dbReference>
<accession>A0A396RUR3</accession>
<sequence length="406" mass="46018">MEISDQTTCLDPYFASFEESLSSKNYKLATLENYRYLLRRFGRLLEAEGIAPSALTPDLAVGLGRRLPTTPKSQIKVPNLARLFVAHLIEIGVATRSPLTPAQAERHELLGDFETYLLRQRGLSPRSVYHVLRFADRFLDHRFGDNMLDLPALTARDVVAFMEYLLTRKRPFRDKTPATHLRSFFQYLFARGLTATNLSLCVPRVHKPWGARLPRYLSPDEVEAVVASVRTNPRRGARDYAMLLLMARLGLRAPEVMAIQLDDIDWRVGELLVRGKGQRHDRLPIPTDVGEAISQYLRAERTSTITRTLFVTHRAPNRPFKDSQVINFILKEAFARTGVKPPTPYVGSHVLRHSLATNMVRAGASLEEIGDLLRHRSRATTMIYAKLDTEGLRSIAQPWPVAEVAR</sequence>
<dbReference type="OrthoDB" id="67979at2"/>
<dbReference type="GO" id="GO:0015074">
    <property type="term" value="P:DNA integration"/>
    <property type="evidence" value="ECO:0007669"/>
    <property type="project" value="UniProtKB-KW"/>
</dbReference>
<dbReference type="Pfam" id="PF00589">
    <property type="entry name" value="Phage_integrase"/>
    <property type="match status" value="1"/>
</dbReference>
<dbReference type="InterPro" id="IPR010998">
    <property type="entry name" value="Integrase_recombinase_N"/>
</dbReference>
<dbReference type="PANTHER" id="PTHR30349:SF90">
    <property type="entry name" value="TYROSINE RECOMBINASE XERD"/>
    <property type="match status" value="1"/>
</dbReference>
<keyword evidence="2 4" id="KW-0238">DNA-binding</keyword>
<dbReference type="Gene3D" id="1.10.443.10">
    <property type="entry name" value="Intergrase catalytic core"/>
    <property type="match status" value="1"/>
</dbReference>
<evidence type="ECO:0000256" key="2">
    <source>
        <dbReference type="ARBA" id="ARBA00023125"/>
    </source>
</evidence>
<dbReference type="Gene3D" id="1.10.150.130">
    <property type="match status" value="1"/>
</dbReference>
<dbReference type="GO" id="GO:0006310">
    <property type="term" value="P:DNA recombination"/>
    <property type="evidence" value="ECO:0007669"/>
    <property type="project" value="UniProtKB-KW"/>
</dbReference>
<keyword evidence="1" id="KW-0229">DNA integration</keyword>